<dbReference type="InterPro" id="IPR029159">
    <property type="entry name" value="CA109-like"/>
</dbReference>
<evidence type="ECO:0000313" key="2">
    <source>
        <dbReference type="Proteomes" id="UP000631114"/>
    </source>
</evidence>
<proteinExistence type="predicted"/>
<name>A0A835M098_9MAGN</name>
<comment type="caution">
    <text evidence="1">The sequence shown here is derived from an EMBL/GenBank/DDBJ whole genome shotgun (WGS) entry which is preliminary data.</text>
</comment>
<dbReference type="AlphaFoldDB" id="A0A835M098"/>
<dbReference type="EMBL" id="JADFTS010000003">
    <property type="protein sequence ID" value="KAF9614155.1"/>
    <property type="molecule type" value="Genomic_DNA"/>
</dbReference>
<accession>A0A835M098</accession>
<dbReference type="OrthoDB" id="2018540at2759"/>
<protein>
    <submittedName>
        <fullName evidence="1">Uncharacterized protein</fullName>
    </submittedName>
</protein>
<gene>
    <name evidence="1" type="ORF">IFM89_015625</name>
</gene>
<dbReference type="Pfam" id="PF15011">
    <property type="entry name" value="CA109-like"/>
    <property type="match status" value="1"/>
</dbReference>
<organism evidence="1 2">
    <name type="scientific">Coptis chinensis</name>
    <dbReference type="NCBI Taxonomy" id="261450"/>
    <lineage>
        <taxon>Eukaryota</taxon>
        <taxon>Viridiplantae</taxon>
        <taxon>Streptophyta</taxon>
        <taxon>Embryophyta</taxon>
        <taxon>Tracheophyta</taxon>
        <taxon>Spermatophyta</taxon>
        <taxon>Magnoliopsida</taxon>
        <taxon>Ranunculales</taxon>
        <taxon>Ranunculaceae</taxon>
        <taxon>Coptidoideae</taxon>
        <taxon>Coptis</taxon>
    </lineage>
</organism>
<reference evidence="1 2" key="1">
    <citation type="submission" date="2020-10" db="EMBL/GenBank/DDBJ databases">
        <title>The Coptis chinensis genome and diversification of protoberbering-type alkaloids.</title>
        <authorList>
            <person name="Wang B."/>
            <person name="Shu S."/>
            <person name="Song C."/>
            <person name="Liu Y."/>
        </authorList>
    </citation>
    <scope>NUCLEOTIDE SEQUENCE [LARGE SCALE GENOMIC DNA]</scope>
    <source>
        <strain evidence="1">HL-2020</strain>
        <tissue evidence="1">Leaf</tissue>
    </source>
</reference>
<dbReference type="PANTHER" id="PTHR37904:SF2">
    <property type="entry name" value="OS10G0566900 PROTEIN"/>
    <property type="match status" value="1"/>
</dbReference>
<dbReference type="Proteomes" id="UP000631114">
    <property type="component" value="Unassembled WGS sequence"/>
</dbReference>
<evidence type="ECO:0000313" key="1">
    <source>
        <dbReference type="EMBL" id="KAF9614155.1"/>
    </source>
</evidence>
<keyword evidence="2" id="KW-1185">Reference proteome</keyword>
<dbReference type="PANTHER" id="PTHR37904">
    <property type="entry name" value="OS10G0566900 PROTEIN"/>
    <property type="match status" value="1"/>
</dbReference>
<sequence>MEVLVKKYQQKYRKIRDEMDRWDQLQSRLLLQFGNASSVMERLQVLQEPKNYGVLKSINGIKEEILGKQMMSLEVILHSLKDTMSDFQGIVVSLEKIFRDGRHLANGSSKKVNELRIGIRPSIADCIEGLKVVYEMHQSEYLLKLSIVSLLTSKIPPPSAGDLGALRQLLIDQPNIPKEEVRSIFDIILAEEIC</sequence>
<dbReference type="InterPro" id="IPR038985">
    <property type="entry name" value="OPRN-like"/>
</dbReference>